<name>A0ACC1AD09_9ROSI</name>
<proteinExistence type="predicted"/>
<organism evidence="1 2">
    <name type="scientific">Pistacia atlantica</name>
    <dbReference type="NCBI Taxonomy" id="434234"/>
    <lineage>
        <taxon>Eukaryota</taxon>
        <taxon>Viridiplantae</taxon>
        <taxon>Streptophyta</taxon>
        <taxon>Embryophyta</taxon>
        <taxon>Tracheophyta</taxon>
        <taxon>Spermatophyta</taxon>
        <taxon>Magnoliopsida</taxon>
        <taxon>eudicotyledons</taxon>
        <taxon>Gunneridae</taxon>
        <taxon>Pentapetalae</taxon>
        <taxon>rosids</taxon>
        <taxon>malvids</taxon>
        <taxon>Sapindales</taxon>
        <taxon>Anacardiaceae</taxon>
        <taxon>Pistacia</taxon>
    </lineage>
</organism>
<reference evidence="2" key="1">
    <citation type="journal article" date="2023" name="G3 (Bethesda)">
        <title>Genome assembly and association tests identify interacting loci associated with vigor, precocity, and sex in interspecific pistachio rootstocks.</title>
        <authorList>
            <person name="Palmer W."/>
            <person name="Jacygrad E."/>
            <person name="Sagayaradj S."/>
            <person name="Cavanaugh K."/>
            <person name="Han R."/>
            <person name="Bertier L."/>
            <person name="Beede B."/>
            <person name="Kafkas S."/>
            <person name="Golino D."/>
            <person name="Preece J."/>
            <person name="Michelmore R."/>
        </authorList>
    </citation>
    <scope>NUCLEOTIDE SEQUENCE [LARGE SCALE GENOMIC DNA]</scope>
</reference>
<keyword evidence="2" id="KW-1185">Reference proteome</keyword>
<dbReference type="EMBL" id="CM047907">
    <property type="protein sequence ID" value="KAJ0083626.1"/>
    <property type="molecule type" value="Genomic_DNA"/>
</dbReference>
<evidence type="ECO:0000313" key="1">
    <source>
        <dbReference type="EMBL" id="KAJ0083626.1"/>
    </source>
</evidence>
<evidence type="ECO:0000313" key="2">
    <source>
        <dbReference type="Proteomes" id="UP001164250"/>
    </source>
</evidence>
<accession>A0ACC1AD09</accession>
<dbReference type="Proteomes" id="UP001164250">
    <property type="component" value="Chromosome 11"/>
</dbReference>
<gene>
    <name evidence="1" type="ORF">Patl1_30585</name>
</gene>
<sequence length="85" mass="9626">MNLMFSLFDTFCASCLSSKRERASLICATKESNNMQVQSQDYSSSNLNLNKKQEGHTSSKTSRGKPMFSPELDGLHCFETLVFYK</sequence>
<protein>
    <submittedName>
        <fullName evidence="1">Uncharacterized protein</fullName>
    </submittedName>
</protein>
<comment type="caution">
    <text evidence="1">The sequence shown here is derived from an EMBL/GenBank/DDBJ whole genome shotgun (WGS) entry which is preliminary data.</text>
</comment>